<protein>
    <submittedName>
        <fullName evidence="1">Uncharacterized protein</fullName>
    </submittedName>
</protein>
<reference evidence="1" key="1">
    <citation type="submission" date="2018-02" db="EMBL/GenBank/DDBJ databases">
        <authorList>
            <person name="Cohen D.B."/>
            <person name="Kent A.D."/>
        </authorList>
    </citation>
    <scope>NUCLEOTIDE SEQUENCE</scope>
</reference>
<name>A0A2N9I3B8_FAGSY</name>
<sequence>MDGYDPNRYEEHVPSIVIPMNGEGIQDEGVQDDHLDDVFIASQTLHDIDDVRDDYEDSDCELIVNGCDNVDDDIQAQDSTHHIPTMEAPITFKKLVPHPRAFMFRGRFLLLPSSRAKGTGAGGTVVGMSEGRGEYVWVEPGDGWRDNWMGGNWMGGQCGMKCNWVGGMGGVTEWVGWVVTGPDGMGGNWMGGPCGMRCGLCGMGGNWMGGLCGMRCNWVGGLSGMRGNWMGGMGGLDMPPYLLDEMMGTSDKCLPIHQPVIKYKMS</sequence>
<proteinExistence type="predicted"/>
<dbReference type="AlphaFoldDB" id="A0A2N9I3B8"/>
<evidence type="ECO:0000313" key="1">
    <source>
        <dbReference type="EMBL" id="SPD18544.1"/>
    </source>
</evidence>
<dbReference type="EMBL" id="OIVN01004648">
    <property type="protein sequence ID" value="SPD18544.1"/>
    <property type="molecule type" value="Genomic_DNA"/>
</dbReference>
<accession>A0A2N9I3B8</accession>
<gene>
    <name evidence="1" type="ORF">FSB_LOCUS46426</name>
</gene>
<organism evidence="1">
    <name type="scientific">Fagus sylvatica</name>
    <name type="common">Beechnut</name>
    <dbReference type="NCBI Taxonomy" id="28930"/>
    <lineage>
        <taxon>Eukaryota</taxon>
        <taxon>Viridiplantae</taxon>
        <taxon>Streptophyta</taxon>
        <taxon>Embryophyta</taxon>
        <taxon>Tracheophyta</taxon>
        <taxon>Spermatophyta</taxon>
        <taxon>Magnoliopsida</taxon>
        <taxon>eudicotyledons</taxon>
        <taxon>Gunneridae</taxon>
        <taxon>Pentapetalae</taxon>
        <taxon>rosids</taxon>
        <taxon>fabids</taxon>
        <taxon>Fagales</taxon>
        <taxon>Fagaceae</taxon>
        <taxon>Fagus</taxon>
    </lineage>
</organism>